<proteinExistence type="predicted"/>
<gene>
    <name evidence="2" type="ORF">IPP15_06690</name>
</gene>
<protein>
    <recommendedName>
        <fullName evidence="4">Urease accessory protein UreH-like transmembrane domain-containing protein</fullName>
    </recommendedName>
</protein>
<evidence type="ECO:0008006" key="4">
    <source>
        <dbReference type="Google" id="ProtNLM"/>
    </source>
</evidence>
<evidence type="ECO:0000256" key="1">
    <source>
        <dbReference type="SAM" id="Phobius"/>
    </source>
</evidence>
<evidence type="ECO:0000313" key="3">
    <source>
        <dbReference type="Proteomes" id="UP000808337"/>
    </source>
</evidence>
<dbReference type="Proteomes" id="UP000808337">
    <property type="component" value="Unassembled WGS sequence"/>
</dbReference>
<accession>A0A9D7SU39</accession>
<dbReference type="PANTHER" id="PTHR36394">
    <property type="entry name" value="OS01G0277700 PROTEIN"/>
    <property type="match status" value="1"/>
</dbReference>
<feature type="transmembrane region" description="Helical" evidence="1">
    <location>
        <begin position="6"/>
        <end position="27"/>
    </location>
</feature>
<reference evidence="2 3" key="1">
    <citation type="submission" date="2020-10" db="EMBL/GenBank/DDBJ databases">
        <title>Connecting structure to function with the recovery of over 1000 high-quality activated sludge metagenome-assembled genomes encoding full-length rRNA genes using long-read sequencing.</title>
        <authorList>
            <person name="Singleton C.M."/>
            <person name="Petriglieri F."/>
            <person name="Kristensen J.M."/>
            <person name="Kirkegaard R.H."/>
            <person name="Michaelsen T.Y."/>
            <person name="Andersen M.H."/>
            <person name="Karst S.M."/>
            <person name="Dueholm M.S."/>
            <person name="Nielsen P.H."/>
            <person name="Albertsen M."/>
        </authorList>
    </citation>
    <scope>NUCLEOTIDE SEQUENCE [LARGE SCALE GENOMIC DNA]</scope>
    <source>
        <strain evidence="2">Ribe_18-Q3-R11-54_MAXAC.273</strain>
    </source>
</reference>
<organism evidence="2 3">
    <name type="scientific">Candidatus Opimibacter skivensis</name>
    <dbReference type="NCBI Taxonomy" id="2982028"/>
    <lineage>
        <taxon>Bacteria</taxon>
        <taxon>Pseudomonadati</taxon>
        <taxon>Bacteroidota</taxon>
        <taxon>Saprospiria</taxon>
        <taxon>Saprospirales</taxon>
        <taxon>Saprospiraceae</taxon>
        <taxon>Candidatus Opimibacter</taxon>
    </lineage>
</organism>
<keyword evidence="1" id="KW-1133">Transmembrane helix</keyword>
<feature type="transmembrane region" description="Helical" evidence="1">
    <location>
        <begin position="189"/>
        <end position="207"/>
    </location>
</feature>
<evidence type="ECO:0000313" key="2">
    <source>
        <dbReference type="EMBL" id="MBK9982101.1"/>
    </source>
</evidence>
<feature type="transmembrane region" description="Helical" evidence="1">
    <location>
        <begin position="155"/>
        <end position="177"/>
    </location>
</feature>
<feature type="transmembrane region" description="Helical" evidence="1">
    <location>
        <begin position="48"/>
        <end position="72"/>
    </location>
</feature>
<comment type="caution">
    <text evidence="2">The sequence shown here is derived from an EMBL/GenBank/DDBJ whole genome shotgun (WGS) entry which is preliminary data.</text>
</comment>
<dbReference type="AlphaFoldDB" id="A0A9D7SU39"/>
<feature type="transmembrane region" description="Helical" evidence="1">
    <location>
        <begin position="117"/>
        <end position="143"/>
    </location>
</feature>
<dbReference type="EMBL" id="JADKGY010000001">
    <property type="protein sequence ID" value="MBK9982101.1"/>
    <property type="molecule type" value="Genomic_DNA"/>
</dbReference>
<name>A0A9D7SU39_9BACT</name>
<keyword evidence="1" id="KW-0812">Transmembrane</keyword>
<keyword evidence="1" id="KW-0472">Membrane</keyword>
<sequence>MFHNSLQLFLSVLSISILHAILPNHWLPVVAISRQLGWTARKTVGITMLAALAHSLSTVIIGILLALGGMTLSGILPYFRFIAAGILVILGLLFVWRHQHHMHFHLRELKVESHPKMGYILGTLLLAMFLSPCLEVGALFLVAGTEGMQTTLIVAAVYTITSALGMTLFAWLALQGLKRFDWHKLEHSSGLISGIILIATGVMFLIFK</sequence>
<dbReference type="PANTHER" id="PTHR36394:SF1">
    <property type="entry name" value="OS01G0277700 PROTEIN"/>
    <property type="match status" value="1"/>
</dbReference>
<feature type="transmembrane region" description="Helical" evidence="1">
    <location>
        <begin position="78"/>
        <end position="96"/>
    </location>
</feature>